<organism evidence="2 3">
    <name type="scientific">Naegleria lovaniensis</name>
    <name type="common">Amoeba</name>
    <dbReference type="NCBI Taxonomy" id="51637"/>
    <lineage>
        <taxon>Eukaryota</taxon>
        <taxon>Discoba</taxon>
        <taxon>Heterolobosea</taxon>
        <taxon>Tetramitia</taxon>
        <taxon>Eutetramitia</taxon>
        <taxon>Vahlkampfiidae</taxon>
        <taxon>Naegleria</taxon>
    </lineage>
</organism>
<accession>A0AA88GV63</accession>
<sequence>MEQLLAYLESSSSSSQFKEKNEMNVHSTTTTERNVHYENNDNDEWSLVNDSSPQSEKEGPTTLSDQHLVSYLHELNSVHKKNRAQDEKPLSEWNELDVMIFLAVHEVPQTVIEQFKEYNGKKIMMKLMDSSVDMTMETVEHHHDDETNENLKLILELIRKHVQNIL</sequence>
<name>A0AA88GV63_NAELO</name>
<proteinExistence type="predicted"/>
<evidence type="ECO:0000313" key="3">
    <source>
        <dbReference type="Proteomes" id="UP000816034"/>
    </source>
</evidence>
<dbReference type="GeneID" id="68093560"/>
<reference evidence="2 3" key="1">
    <citation type="journal article" date="2018" name="BMC Genomics">
        <title>The genome of Naegleria lovaniensis, the basis for a comparative approach to unravel pathogenicity factors of the human pathogenic amoeba N. fowleri.</title>
        <authorList>
            <person name="Liechti N."/>
            <person name="Schurch N."/>
            <person name="Bruggmann R."/>
            <person name="Wittwer M."/>
        </authorList>
    </citation>
    <scope>NUCLEOTIDE SEQUENCE [LARGE SCALE GENOMIC DNA]</scope>
    <source>
        <strain evidence="2 3">ATCC 30569</strain>
    </source>
</reference>
<gene>
    <name evidence="2" type="ORF">C9374_001104</name>
</gene>
<dbReference type="AlphaFoldDB" id="A0AA88GV63"/>
<feature type="region of interest" description="Disordered" evidence="1">
    <location>
        <begin position="1"/>
        <end position="65"/>
    </location>
</feature>
<dbReference type="EMBL" id="PYSW02000012">
    <property type="protein sequence ID" value="KAG2387510.1"/>
    <property type="molecule type" value="Genomic_DNA"/>
</dbReference>
<dbReference type="Proteomes" id="UP000816034">
    <property type="component" value="Unassembled WGS sequence"/>
</dbReference>
<comment type="caution">
    <text evidence="2">The sequence shown here is derived from an EMBL/GenBank/DDBJ whole genome shotgun (WGS) entry which is preliminary data.</text>
</comment>
<evidence type="ECO:0000256" key="1">
    <source>
        <dbReference type="SAM" id="MobiDB-lite"/>
    </source>
</evidence>
<keyword evidence="3" id="KW-1185">Reference proteome</keyword>
<protein>
    <submittedName>
        <fullName evidence="2">Uncharacterized protein</fullName>
    </submittedName>
</protein>
<evidence type="ECO:0000313" key="2">
    <source>
        <dbReference type="EMBL" id="KAG2387510.1"/>
    </source>
</evidence>
<dbReference type="RefSeq" id="XP_044551502.1">
    <property type="nucleotide sequence ID" value="XM_044686650.1"/>
</dbReference>